<evidence type="ECO:0000313" key="3">
    <source>
        <dbReference type="EMBL" id="OKY95715.1"/>
    </source>
</evidence>
<dbReference type="InterPro" id="IPR037126">
    <property type="entry name" value="PdaC/RsiV-like_sf"/>
</dbReference>
<protein>
    <recommendedName>
        <fullName evidence="2">DUF3298 domain-containing protein</fullName>
    </recommendedName>
</protein>
<feature type="domain" description="DUF3298" evidence="2">
    <location>
        <begin position="163"/>
        <end position="240"/>
    </location>
</feature>
<gene>
    <name evidence="3" type="ORF">BHV66_03905</name>
</gene>
<dbReference type="Gene3D" id="3.30.565.40">
    <property type="entry name" value="Fervidobacterium nodosum Rt17-B1 like"/>
    <property type="match status" value="1"/>
</dbReference>
<dbReference type="InterPro" id="IPR021729">
    <property type="entry name" value="DUF3298"/>
</dbReference>
<dbReference type="RefSeq" id="WP_022460418.1">
    <property type="nucleotide sequence ID" value="NZ_BAAFLA010000005.1"/>
</dbReference>
<comment type="caution">
    <text evidence="3">The sequence shown here is derived from an EMBL/GenBank/DDBJ whole genome shotgun (WGS) entry which is preliminary data.</text>
</comment>
<dbReference type="Pfam" id="PF11738">
    <property type="entry name" value="DUF3298"/>
    <property type="match status" value="1"/>
</dbReference>
<dbReference type="Gene3D" id="3.90.640.20">
    <property type="entry name" value="Heat-shock cognate protein, ATPase"/>
    <property type="match status" value="1"/>
</dbReference>
<proteinExistence type="predicted"/>
<reference evidence="3 4" key="1">
    <citation type="journal article" date="2016" name="Nat. Biotechnol.">
        <title>Measurement of bacterial replication rates in microbial communities.</title>
        <authorList>
            <person name="Brown C.T."/>
            <person name="Olm M.R."/>
            <person name="Thomas B.C."/>
            <person name="Banfield J.F."/>
        </authorList>
    </citation>
    <scope>NUCLEOTIDE SEQUENCE [LARGE SCALE GENOMIC DNA]</scope>
    <source>
        <strain evidence="3">CAG:67_53_122</strain>
    </source>
</reference>
<organism evidence="3 4">
    <name type="scientific">Alistipes putredinis</name>
    <dbReference type="NCBI Taxonomy" id="28117"/>
    <lineage>
        <taxon>Bacteria</taxon>
        <taxon>Pseudomonadati</taxon>
        <taxon>Bacteroidota</taxon>
        <taxon>Bacteroidia</taxon>
        <taxon>Bacteroidales</taxon>
        <taxon>Rikenellaceae</taxon>
        <taxon>Alistipes</taxon>
    </lineage>
</organism>
<name>A0A1Q6FA10_9BACT</name>
<dbReference type="EMBL" id="MNQH01000004">
    <property type="protein sequence ID" value="OKY95715.1"/>
    <property type="molecule type" value="Genomic_DNA"/>
</dbReference>
<evidence type="ECO:0000259" key="2">
    <source>
        <dbReference type="Pfam" id="PF11738"/>
    </source>
</evidence>
<feature type="signal peptide" evidence="1">
    <location>
        <begin position="1"/>
        <end position="21"/>
    </location>
</feature>
<keyword evidence="1" id="KW-0732">Signal</keyword>
<dbReference type="AlphaFoldDB" id="A0A1Q6FA10"/>
<accession>A0A1Q6FA10</accession>
<dbReference type="PROSITE" id="PS51257">
    <property type="entry name" value="PROKAR_LIPOPROTEIN"/>
    <property type="match status" value="1"/>
</dbReference>
<dbReference type="STRING" id="28117.BHV66_03905"/>
<feature type="chain" id="PRO_5010323112" description="DUF3298 domain-containing protein" evidence="1">
    <location>
        <begin position="22"/>
        <end position="246"/>
    </location>
</feature>
<evidence type="ECO:0000313" key="4">
    <source>
        <dbReference type="Proteomes" id="UP000187417"/>
    </source>
</evidence>
<dbReference type="Proteomes" id="UP000187417">
    <property type="component" value="Unassembled WGS sequence"/>
</dbReference>
<evidence type="ECO:0000256" key="1">
    <source>
        <dbReference type="SAM" id="SignalP"/>
    </source>
</evidence>
<sequence>MKRVILLFLVFAGLTFGSCRRQTVMPQFDIVVTDTVAVRGGIPCRFQYAFTSIANADEAPALQAIQESNMLYFFGLEHFQGGVQEAVDLSIGQFMDEYIGTLDESVPQWETEMEMAVESEARVVDTLLVYTISSSNYTGGAHGMYSINCHNYSIAGGYELALSDLFDAARQEALIGLIRNKLYEQFGVTGDEGLVAQGFFPEYISTTENFEVTEDGITFYYNPYDIGCYALGGVEVHITREEMQGL</sequence>